<evidence type="ECO:0000256" key="1">
    <source>
        <dbReference type="SAM" id="MobiDB-lite"/>
    </source>
</evidence>
<dbReference type="Proteomes" id="UP000515909">
    <property type="component" value="Chromosome"/>
</dbReference>
<accession>A0A7G8T868</accession>
<organism evidence="2 3">
    <name type="scientific">Caproicibacter fermentans</name>
    <dbReference type="NCBI Taxonomy" id="2576756"/>
    <lineage>
        <taxon>Bacteria</taxon>
        <taxon>Bacillati</taxon>
        <taxon>Bacillota</taxon>
        <taxon>Clostridia</taxon>
        <taxon>Eubacteriales</taxon>
        <taxon>Acutalibacteraceae</taxon>
        <taxon>Caproicibacter</taxon>
    </lineage>
</organism>
<dbReference type="AlphaFoldDB" id="A0A7G8T868"/>
<name>A0A7G8T868_9FIRM</name>
<sequence length="131" mass="14327">MKTGITATGHEKSNLSGSRQGNDRMPKVLIDYLFSLIKTDREISGCRHIFRLGKGQLGGEEIQDIFHTGENKAIAIHRVFGYKPLAAEIIVICDGTNYYMSLSNDAFAADGPTDSRIETKMSFLAAAACNI</sequence>
<evidence type="ECO:0000313" key="2">
    <source>
        <dbReference type="EMBL" id="QNK39809.1"/>
    </source>
</evidence>
<dbReference type="KEGG" id="cfem:HCR03_13925"/>
<dbReference type="EMBL" id="CP060286">
    <property type="protein sequence ID" value="QNK39809.1"/>
    <property type="molecule type" value="Genomic_DNA"/>
</dbReference>
<reference evidence="2 3" key="1">
    <citation type="submission" date="2020-08" db="EMBL/GenBank/DDBJ databases">
        <title>The isolate Caproiciproducens sp. 7D4C2 produces n-caproate at mildly acidic conditions from hexoses: genome and rBOX comparison with related strains and chain-elongating bacteria.</title>
        <authorList>
            <person name="Esquivel-Elizondo S."/>
            <person name="Bagci C."/>
            <person name="Temovska M."/>
            <person name="Jeon B.S."/>
            <person name="Bessarab I."/>
            <person name="Williams R.B.H."/>
            <person name="Huson D.H."/>
            <person name="Angenent L.T."/>
        </authorList>
    </citation>
    <scope>NUCLEOTIDE SEQUENCE [LARGE SCALE GENOMIC DNA]</scope>
    <source>
        <strain evidence="2 3">7D4C2</strain>
    </source>
</reference>
<dbReference type="RefSeq" id="WP_187034780.1">
    <property type="nucleotide sequence ID" value="NZ_CP060286.1"/>
</dbReference>
<gene>
    <name evidence="2" type="ORF">HCR03_13925</name>
</gene>
<protein>
    <submittedName>
        <fullName evidence="2">Uncharacterized protein</fullName>
    </submittedName>
</protein>
<proteinExistence type="predicted"/>
<evidence type="ECO:0000313" key="3">
    <source>
        <dbReference type="Proteomes" id="UP000515909"/>
    </source>
</evidence>
<feature type="region of interest" description="Disordered" evidence="1">
    <location>
        <begin position="1"/>
        <end position="21"/>
    </location>
</feature>